<reference evidence="3 4" key="1">
    <citation type="submission" date="2020-08" db="EMBL/GenBank/DDBJ databases">
        <title>Genomic Encyclopedia of Type Strains, Phase IV (KMG-IV): sequencing the most valuable type-strain genomes for metagenomic binning, comparative biology and taxonomic classification.</title>
        <authorList>
            <person name="Goeker M."/>
        </authorList>
    </citation>
    <scope>NUCLEOTIDE SEQUENCE [LARGE SCALE GENOMIC DNA]</scope>
    <source>
        <strain evidence="3 4">DSM 21319</strain>
    </source>
</reference>
<dbReference type="Pfam" id="PF25678">
    <property type="entry name" value="DUF7946"/>
    <property type="match status" value="1"/>
</dbReference>
<feature type="domain" description="DUF7946" evidence="1">
    <location>
        <begin position="10"/>
        <end position="176"/>
    </location>
</feature>
<organism evidence="3 4">
    <name type="scientific">Shinella fusca</name>
    <dbReference type="NCBI Taxonomy" id="544480"/>
    <lineage>
        <taxon>Bacteria</taxon>
        <taxon>Pseudomonadati</taxon>
        <taxon>Pseudomonadota</taxon>
        <taxon>Alphaproteobacteria</taxon>
        <taxon>Hyphomicrobiales</taxon>
        <taxon>Rhizobiaceae</taxon>
        <taxon>Shinella</taxon>
    </lineage>
</organism>
<dbReference type="RefSeq" id="WP_184144906.1">
    <property type="nucleotide sequence ID" value="NZ_JACHIK010000009.1"/>
</dbReference>
<dbReference type="InterPro" id="IPR057707">
    <property type="entry name" value="DUF7947"/>
</dbReference>
<evidence type="ECO:0000259" key="1">
    <source>
        <dbReference type="Pfam" id="PF25678"/>
    </source>
</evidence>
<evidence type="ECO:0000313" key="3">
    <source>
        <dbReference type="EMBL" id="MBB5043542.1"/>
    </source>
</evidence>
<comment type="caution">
    <text evidence="3">The sequence shown here is derived from an EMBL/GenBank/DDBJ whole genome shotgun (WGS) entry which is preliminary data.</text>
</comment>
<name>A0A7W7YWQ4_9HYPH</name>
<dbReference type="InterPro" id="IPR057706">
    <property type="entry name" value="DUF7946"/>
</dbReference>
<proteinExistence type="predicted"/>
<evidence type="ECO:0000313" key="4">
    <source>
        <dbReference type="Proteomes" id="UP000535406"/>
    </source>
</evidence>
<dbReference type="Pfam" id="PF25679">
    <property type="entry name" value="DUF7947"/>
    <property type="match status" value="1"/>
</dbReference>
<sequence>MADPEYSIPFKIRFAGKDADDHRVEAYEGGRSILGMTRAIQIVTQSYLNQVAVSRATALHDGEIYLAGVKPGSLLFDFDLNILKRSIGVPKDRDTFFDFLSTILSRASGQKYAPKSAYVQRLDADKEDDLLDLTVEAVEDPLKEGHRAIGNSIGQISIDRPRNGTIMVFDPETKLYLQSSIVDEDWGHLSGHVTRFNAITGNGRAYITSLQKIIPFRLDEGFPAGKRGHITWSLHGSNINTAKKLTFDAKRISSQSGAVKRLTILDCDQ</sequence>
<protein>
    <submittedName>
        <fullName evidence="3">Uncharacterized protein</fullName>
    </submittedName>
</protein>
<keyword evidence="4" id="KW-1185">Reference proteome</keyword>
<evidence type="ECO:0000259" key="2">
    <source>
        <dbReference type="Pfam" id="PF25679"/>
    </source>
</evidence>
<dbReference type="Proteomes" id="UP000535406">
    <property type="component" value="Unassembled WGS sequence"/>
</dbReference>
<dbReference type="EMBL" id="JACHIK010000009">
    <property type="protein sequence ID" value="MBB5043542.1"/>
    <property type="molecule type" value="Genomic_DNA"/>
</dbReference>
<gene>
    <name evidence="3" type="ORF">HNQ66_002948</name>
</gene>
<feature type="domain" description="DUF7947" evidence="2">
    <location>
        <begin position="189"/>
        <end position="266"/>
    </location>
</feature>
<dbReference type="AlphaFoldDB" id="A0A7W7YWQ4"/>
<accession>A0A7W7YWQ4</accession>